<dbReference type="GO" id="GO:0005085">
    <property type="term" value="F:guanyl-nucleotide exchange factor activity"/>
    <property type="evidence" value="ECO:0007669"/>
    <property type="project" value="UniProtKB-KW"/>
</dbReference>
<dbReference type="SUPFAM" id="SSF82185">
    <property type="entry name" value="Histone H3 K4-specific methyltransferase SET7/9 N-terminal domain"/>
    <property type="match status" value="2"/>
</dbReference>
<dbReference type="InterPro" id="IPR037191">
    <property type="entry name" value="VPS9_dom_sf"/>
</dbReference>
<organism evidence="7 8">
    <name type="scientific">Amazona collaria</name>
    <name type="common">yellow-billed parrot</name>
    <dbReference type="NCBI Taxonomy" id="241587"/>
    <lineage>
        <taxon>Eukaryota</taxon>
        <taxon>Metazoa</taxon>
        <taxon>Chordata</taxon>
        <taxon>Craniata</taxon>
        <taxon>Vertebrata</taxon>
        <taxon>Euteleostomi</taxon>
        <taxon>Archelosauria</taxon>
        <taxon>Archosauria</taxon>
        <taxon>Dinosauria</taxon>
        <taxon>Saurischia</taxon>
        <taxon>Theropoda</taxon>
        <taxon>Coelurosauria</taxon>
        <taxon>Aves</taxon>
        <taxon>Neognathae</taxon>
        <taxon>Neoaves</taxon>
        <taxon>Telluraves</taxon>
        <taxon>Australaves</taxon>
        <taxon>Psittaciformes</taxon>
        <taxon>Psittacidae</taxon>
        <taxon>Amazona</taxon>
    </lineage>
</organism>
<feature type="domain" description="DH" evidence="5">
    <location>
        <begin position="674"/>
        <end position="869"/>
    </location>
</feature>
<dbReference type="Gene3D" id="2.130.10.30">
    <property type="entry name" value="Regulator of chromosome condensation 1/beta-lactamase-inhibitor protein II"/>
    <property type="match status" value="2"/>
</dbReference>
<dbReference type="InterPro" id="IPR051984">
    <property type="entry name" value="Alsin"/>
</dbReference>
<dbReference type="InterPro" id="IPR011993">
    <property type="entry name" value="PH-like_dom_sf"/>
</dbReference>
<evidence type="ECO:0000256" key="2">
    <source>
        <dbReference type="ARBA" id="ARBA00022737"/>
    </source>
</evidence>
<keyword evidence="2" id="KW-0677">Repeat</keyword>
<dbReference type="PROSITE" id="PS50012">
    <property type="entry name" value="RCC1_3"/>
    <property type="match status" value="4"/>
</dbReference>
<dbReference type="GO" id="GO:0016197">
    <property type="term" value="P:endosomal transport"/>
    <property type="evidence" value="ECO:0007669"/>
    <property type="project" value="TreeGrafter"/>
</dbReference>
<dbReference type="InterPro" id="IPR000219">
    <property type="entry name" value="DH_dom"/>
</dbReference>
<dbReference type="Ensembl" id="ENSACOT00000024785.1">
    <property type="protein sequence ID" value="ENSACOP00000023963.1"/>
    <property type="gene ID" value="ENSACOG00000016109.1"/>
</dbReference>
<dbReference type="InterPro" id="IPR003123">
    <property type="entry name" value="VPS9"/>
</dbReference>
<sequence length="1617" mass="178216">MDSSSQEAEGAKERGLVYVWKAGSCSVTPERLPGLSGKTVLQAALGIHHGLLLTEGGEVYSFGKLPWRSGPEESCANSPILENTLLGHHIITVAAGSFHNGAVTESGVVYMWGNNSAGQCAVANQPCVPAPQPISISDSETSPLLSVRILQLACGEEHTLALSLSREIWAWGSGCQLGLITTTFPVTKPQKVEHLAGRVVLQIACGAYHSLALVQCLPVQEMKPIPERCNHCSQLLITMTDKEDHVIISDSHCCPLGVALSDNRPESHAFCPSLETLEGKSVSGSQSEDCQKPLVEEHTVVALEADEASVFSSNSGQEDSVISSPGNILFPDKKGVKEYLISLSDRSLSESLEKNICPEPEQVAMEANFPFCTSTSALNSLVASCASAVGVRVAATYEAGALSLKKVMNFYGTPSSESGSQSGGGSPGPEALKDSREEQVRQESMQGKKSSSLVDIREEESEGGSRRLSLPGLLSQVSPRLLRKVGRAKMRTVALTPTYSGEADALLPSLRTEVWSWGKGKEGQLGHGDVLPRLQPLCVKSLDGKEVIHLSAGGHHSLALTAKSQVYSWGSNTSGQLGHLNSPTTVPRLAKVCGNGVWATSAGLDYSLFLADEEDFQPGLYYSGQETTTENSLYENSCTKSPALLLSCSKIGYISSVIAGGDNCLVLVDKNVMGYIASLHELASTERRFYFKLSEIKSQVLRPLLGLDNLGNANTIQLLQEMASRFSKLCYLIGQHGASLSSFLHGVKEARSLAILKHSSLFLDSYTEYCTSVTNFLVMGGFALLAKPAIDFLSKNQELLQKLSEKNEENLQLVEVLNALFFMPFGRLHSYARTLLKLATCFEVASAEYQKLQDSSSCYESLAVHLNRKRKEAEYTLGFWKTFPGKMTDSLRKPERRLICESSNRGLSLQHAGRFSVNWFILFNDALVHAQFSTHHVFPLSTLWVEALSEEAGNVNGLKITTPEEQLVLVPSTPQEKTKWLRAISQAVDQALRGTSDLILCGAGGNVPRQEPPVSRSAKYTFYKDPRFKDAVYDGRWLSGKPHGRGILKWADGRMYSGTFRTGLEDGYGEYQVPNKALNKVDHYVGYWKEGKMCGHGVFSYATGEVYEGCFQDNMRHGHGLLRSGKLTSSSPSMFIGQWTMDKKSGYGVFDDITRGEKYMGMWQDDVCQGNGVVVTQFGLYYEGAFSMNKMMGTGILLSEDDTIYEGEFSDNWTLSGKGTLTLPNGDYIEGLFSGEWGSGIKITGTYFKPSLYENEKDKPKALRKLGILAVPPDEKWKAVFEECWNQLGCESPGQGDRWKAWDNIAVALTTNRRQHKDSPEILSRSHTQTLESLEFIPQHIGAFTLEKYENIKKYLIKACDTPLHPLGKLVETLVAVYRMTYVGVGANRRLLQEAVREIKSYLKRIFQLVRFLFPDLPEEGSTIPFVATETKGRRSFCSGKSDSRSESPEPGYVVTSFGLLLPVLLPRLYPPLFMLYALDNEREEDIYWECVLRLNKQSDMALLSFLGVQAKFWPGTVSILGESKKVCSLAFACTTFTPADKLKVIQQTFEEISQNVLETLQEDFLWSMDDLFPVFLYVVLRARIRNLGSEVHLIEDLMDPYLQHGEQGIMFTTLKV</sequence>
<dbReference type="PROSITE" id="PS00626">
    <property type="entry name" value="RCC1_2"/>
    <property type="match status" value="3"/>
</dbReference>
<dbReference type="Pfam" id="PF00415">
    <property type="entry name" value="RCC1"/>
    <property type="match status" value="4"/>
</dbReference>
<dbReference type="GO" id="GO:0031267">
    <property type="term" value="F:small GTPase binding"/>
    <property type="evidence" value="ECO:0007669"/>
    <property type="project" value="TreeGrafter"/>
</dbReference>
<dbReference type="Pfam" id="PF25383">
    <property type="entry name" value="PH_alsin"/>
    <property type="match status" value="1"/>
</dbReference>
<reference evidence="7" key="2">
    <citation type="submission" date="2025-09" db="UniProtKB">
        <authorList>
            <consortium name="Ensembl"/>
        </authorList>
    </citation>
    <scope>IDENTIFICATION</scope>
</reference>
<feature type="repeat" description="RCC1" evidence="3">
    <location>
        <begin position="564"/>
        <end position="613"/>
    </location>
</feature>
<dbReference type="PROSITE" id="PS50010">
    <property type="entry name" value="DH_2"/>
    <property type="match status" value="1"/>
</dbReference>
<feature type="compositionally biased region" description="Basic and acidic residues" evidence="4">
    <location>
        <begin position="431"/>
        <end position="441"/>
    </location>
</feature>
<reference evidence="7" key="1">
    <citation type="submission" date="2025-08" db="UniProtKB">
        <authorList>
            <consortium name="Ensembl"/>
        </authorList>
    </citation>
    <scope>IDENTIFICATION</scope>
</reference>
<dbReference type="Pfam" id="PF25582">
    <property type="entry name" value="DH_Alsin"/>
    <property type="match status" value="1"/>
</dbReference>
<feature type="repeat" description="RCC1" evidence="3">
    <location>
        <begin position="166"/>
        <end position="216"/>
    </location>
</feature>
<dbReference type="SUPFAM" id="SSF50729">
    <property type="entry name" value="PH domain-like"/>
    <property type="match status" value="1"/>
</dbReference>
<dbReference type="InterPro" id="IPR057248">
    <property type="entry name" value="Alsin-like_PH"/>
</dbReference>
<dbReference type="SMART" id="SM00698">
    <property type="entry name" value="MORN"/>
    <property type="match status" value="8"/>
</dbReference>
<keyword evidence="1" id="KW-0344">Guanine-nucleotide releasing factor</keyword>
<dbReference type="SUPFAM" id="SSF50985">
    <property type="entry name" value="RCC1/BLIP-II"/>
    <property type="match status" value="2"/>
</dbReference>
<dbReference type="PANTHER" id="PTHR46089">
    <property type="entry name" value="ALSIN HOMOLOG"/>
    <property type="match status" value="1"/>
</dbReference>
<proteinExistence type="predicted"/>
<dbReference type="InterPro" id="IPR059093">
    <property type="entry name" value="HA_Alsin"/>
</dbReference>
<dbReference type="PANTHER" id="PTHR46089:SF3">
    <property type="entry name" value="ALSIN"/>
    <property type="match status" value="1"/>
</dbReference>
<dbReference type="InterPro" id="IPR000408">
    <property type="entry name" value="Reg_chr_condens"/>
</dbReference>
<dbReference type="GO" id="GO:0030425">
    <property type="term" value="C:dendrite"/>
    <property type="evidence" value="ECO:0007669"/>
    <property type="project" value="TreeGrafter"/>
</dbReference>
<dbReference type="Proteomes" id="UP000694522">
    <property type="component" value="Unplaced"/>
</dbReference>
<name>A0A8B9GMZ4_9PSIT</name>
<dbReference type="InterPro" id="IPR003409">
    <property type="entry name" value="MORN"/>
</dbReference>
<dbReference type="InterPro" id="IPR009091">
    <property type="entry name" value="RCC1/BLIP-II"/>
</dbReference>
<evidence type="ECO:0000259" key="5">
    <source>
        <dbReference type="PROSITE" id="PS50010"/>
    </source>
</evidence>
<feature type="compositionally biased region" description="Polar residues" evidence="4">
    <location>
        <begin position="442"/>
        <end position="453"/>
    </location>
</feature>
<dbReference type="Gene3D" id="1.20.1050.80">
    <property type="entry name" value="VPS9 domain"/>
    <property type="match status" value="1"/>
</dbReference>
<evidence type="ECO:0000256" key="3">
    <source>
        <dbReference type="PROSITE-ProRule" id="PRU00235"/>
    </source>
</evidence>
<keyword evidence="8" id="KW-1185">Reference proteome</keyword>
<feature type="domain" description="VPS9" evidence="6">
    <location>
        <begin position="1497"/>
        <end position="1617"/>
    </location>
</feature>
<feature type="repeat" description="RCC1" evidence="3">
    <location>
        <begin position="512"/>
        <end position="563"/>
    </location>
</feature>
<accession>A0A8B9GMZ4</accession>
<dbReference type="CDD" id="cd13269">
    <property type="entry name" value="PH_alsin"/>
    <property type="match status" value="1"/>
</dbReference>
<dbReference type="SUPFAM" id="SSF48065">
    <property type="entry name" value="DBL homology domain (DH-domain)"/>
    <property type="match status" value="1"/>
</dbReference>
<dbReference type="Gene3D" id="1.20.900.10">
    <property type="entry name" value="Dbl homology (DH) domain"/>
    <property type="match status" value="1"/>
</dbReference>
<evidence type="ECO:0000313" key="8">
    <source>
        <dbReference type="Proteomes" id="UP000694522"/>
    </source>
</evidence>
<feature type="repeat" description="RCC1" evidence="3">
    <location>
        <begin position="107"/>
        <end position="165"/>
    </location>
</feature>
<feature type="region of interest" description="Disordered" evidence="4">
    <location>
        <begin position="414"/>
        <end position="470"/>
    </location>
</feature>
<dbReference type="PROSITE" id="PS51205">
    <property type="entry name" value="VPS9"/>
    <property type="match status" value="1"/>
</dbReference>
<dbReference type="InterPro" id="IPR035899">
    <property type="entry name" value="DBL_dom_sf"/>
</dbReference>
<evidence type="ECO:0000256" key="1">
    <source>
        <dbReference type="ARBA" id="ARBA00022658"/>
    </source>
</evidence>
<dbReference type="GO" id="GO:0005813">
    <property type="term" value="C:centrosome"/>
    <property type="evidence" value="ECO:0007669"/>
    <property type="project" value="TreeGrafter"/>
</dbReference>
<evidence type="ECO:0000256" key="4">
    <source>
        <dbReference type="SAM" id="MobiDB-lite"/>
    </source>
</evidence>
<evidence type="ECO:0000313" key="7">
    <source>
        <dbReference type="Ensembl" id="ENSACOP00000023963.1"/>
    </source>
</evidence>
<dbReference type="Pfam" id="PF02204">
    <property type="entry name" value="VPS9"/>
    <property type="match status" value="1"/>
</dbReference>
<protein>
    <submittedName>
        <fullName evidence="7">Alsin Rho guanine nucleotide exchange factor ALS2</fullName>
    </submittedName>
</protein>
<dbReference type="Gene3D" id="2.20.110.10">
    <property type="entry name" value="Histone H3 K4-specific methyltransferase SET7/9 N-terminal domain"/>
    <property type="match status" value="3"/>
</dbReference>
<dbReference type="Pfam" id="PF02493">
    <property type="entry name" value="MORN"/>
    <property type="match status" value="8"/>
</dbReference>
<dbReference type="PRINTS" id="PR00633">
    <property type="entry name" value="RCCNDNSATION"/>
</dbReference>
<evidence type="ECO:0000259" key="6">
    <source>
        <dbReference type="PROSITE" id="PS51205"/>
    </source>
</evidence>
<dbReference type="Gene3D" id="2.30.29.30">
    <property type="entry name" value="Pleckstrin-homology domain (PH domain)/Phosphotyrosine-binding domain (PTB)"/>
    <property type="match status" value="1"/>
</dbReference>
<dbReference type="SUPFAM" id="SSF109993">
    <property type="entry name" value="VPS9 domain"/>
    <property type="match status" value="1"/>
</dbReference>
<dbReference type="Pfam" id="PF26202">
    <property type="entry name" value="HA_Alsin"/>
    <property type="match status" value="1"/>
</dbReference>
<dbReference type="GO" id="GO:0005737">
    <property type="term" value="C:cytoplasm"/>
    <property type="evidence" value="ECO:0007669"/>
    <property type="project" value="TreeGrafter"/>
</dbReference>